<dbReference type="Proteomes" id="UP001651880">
    <property type="component" value="Unassembled WGS sequence"/>
</dbReference>
<dbReference type="SUPFAM" id="SSF52833">
    <property type="entry name" value="Thioredoxin-like"/>
    <property type="match status" value="1"/>
</dbReference>
<gene>
    <name evidence="1" type="ORF">LJD61_02400</name>
</gene>
<reference evidence="1 2" key="1">
    <citation type="submission" date="2021-10" db="EMBL/GenBank/DDBJ databases">
        <title>Lutispora strain m25 sp. nov., a thermophilic, non-spore-forming bacterium isolated from a lab-scale methanogenic bioreactor digesting anaerobic sludge.</title>
        <authorList>
            <person name="El Houari A."/>
            <person name="Mcdonald J."/>
        </authorList>
    </citation>
    <scope>NUCLEOTIDE SEQUENCE [LARGE SCALE GENOMIC DNA]</scope>
    <source>
        <strain evidence="2">m25</strain>
    </source>
</reference>
<dbReference type="InterPro" id="IPR036249">
    <property type="entry name" value="Thioredoxin-like_sf"/>
</dbReference>
<name>A0ABT1NAW4_9FIRM</name>
<dbReference type="Gene3D" id="3.40.30.10">
    <property type="entry name" value="Glutaredoxin"/>
    <property type="match status" value="1"/>
</dbReference>
<evidence type="ECO:0000313" key="2">
    <source>
        <dbReference type="Proteomes" id="UP001651880"/>
    </source>
</evidence>
<proteinExistence type="predicted"/>
<dbReference type="EMBL" id="JAJEKE010000001">
    <property type="protein sequence ID" value="MCQ1528400.1"/>
    <property type="molecule type" value="Genomic_DNA"/>
</dbReference>
<accession>A0ABT1NAW4</accession>
<evidence type="ECO:0008006" key="3">
    <source>
        <dbReference type="Google" id="ProtNLM"/>
    </source>
</evidence>
<dbReference type="RefSeq" id="WP_255225880.1">
    <property type="nucleotide sequence ID" value="NZ_JAJEKE010000001.1"/>
</dbReference>
<comment type="caution">
    <text evidence="1">The sequence shown here is derived from an EMBL/GenBank/DDBJ whole genome shotgun (WGS) entry which is preliminary data.</text>
</comment>
<organism evidence="1 2">
    <name type="scientific">Lutispora saccharofermentans</name>
    <dbReference type="NCBI Taxonomy" id="3024236"/>
    <lineage>
        <taxon>Bacteria</taxon>
        <taxon>Bacillati</taxon>
        <taxon>Bacillota</taxon>
        <taxon>Clostridia</taxon>
        <taxon>Lutisporales</taxon>
        <taxon>Lutisporaceae</taxon>
        <taxon>Lutispora</taxon>
    </lineage>
</organism>
<evidence type="ECO:0000313" key="1">
    <source>
        <dbReference type="EMBL" id="MCQ1528400.1"/>
    </source>
</evidence>
<sequence length="95" mass="10542">MQEIEDKYSDKDVKILAILADNELEAGKKILDQKGGKYTNIITTDSLIDGFLDQIMYVPTTLIVNSKGEMIGEMIAGARSTDEFSKLIEDALKDL</sequence>
<protein>
    <recommendedName>
        <fullName evidence="3">TlpA family protein disulfide reductase</fullName>
    </recommendedName>
</protein>
<keyword evidence="2" id="KW-1185">Reference proteome</keyword>